<dbReference type="GO" id="GO:0009229">
    <property type="term" value="P:thiamine diphosphate biosynthetic process"/>
    <property type="evidence" value="ECO:0007669"/>
    <property type="project" value="UniProtKB-UniRule"/>
</dbReference>
<gene>
    <name evidence="2" type="primary">thiL</name>
    <name evidence="5" type="ORF">EDC64_10931</name>
</gene>
<feature type="binding site" evidence="2">
    <location>
        <position position="223"/>
    </location>
    <ligand>
        <name>Mg(2+)</name>
        <dbReference type="ChEBI" id="CHEBI:18420"/>
        <label>5</label>
    </ligand>
</feature>
<keyword evidence="1 2" id="KW-0784">Thiamine biosynthesis</keyword>
<keyword evidence="6" id="KW-1185">Reference proteome</keyword>
<feature type="binding site" evidence="2">
    <location>
        <begin position="123"/>
        <end position="124"/>
    </location>
    <ligand>
        <name>ATP</name>
        <dbReference type="ChEBI" id="CHEBI:30616"/>
    </ligand>
</feature>
<dbReference type="InterPro" id="IPR036921">
    <property type="entry name" value="PurM-like_N_sf"/>
</dbReference>
<dbReference type="GO" id="GO:0005524">
    <property type="term" value="F:ATP binding"/>
    <property type="evidence" value="ECO:0007669"/>
    <property type="project" value="UniProtKB-UniRule"/>
</dbReference>
<feature type="binding site" evidence="2">
    <location>
        <position position="76"/>
    </location>
    <ligand>
        <name>Mg(2+)</name>
        <dbReference type="ChEBI" id="CHEBI:18420"/>
        <label>2</label>
    </ligand>
</feature>
<comment type="similarity">
    <text evidence="2">Belongs to the thiamine-monophosphate kinase family.</text>
</comment>
<keyword evidence="2" id="KW-0547">Nucleotide-binding</keyword>
<dbReference type="InterPro" id="IPR010918">
    <property type="entry name" value="PurM-like_C_dom"/>
</dbReference>
<feature type="binding site" evidence="2">
    <location>
        <position position="272"/>
    </location>
    <ligand>
        <name>substrate</name>
    </ligand>
</feature>
<dbReference type="EC" id="2.7.4.16" evidence="2"/>
<keyword evidence="2" id="KW-0067">ATP-binding</keyword>
<feature type="binding site" evidence="2">
    <location>
        <position position="48"/>
    </location>
    <ligand>
        <name>Mg(2+)</name>
        <dbReference type="ChEBI" id="CHEBI:18420"/>
        <label>1</label>
    </ligand>
</feature>
<keyword evidence="2" id="KW-0460">Magnesium</keyword>
<feature type="binding site" evidence="2">
    <location>
        <position position="150"/>
    </location>
    <ligand>
        <name>ATP</name>
        <dbReference type="ChEBI" id="CHEBI:30616"/>
    </ligand>
</feature>
<evidence type="ECO:0000313" key="6">
    <source>
        <dbReference type="Proteomes" id="UP000294664"/>
    </source>
</evidence>
<comment type="miscellaneous">
    <text evidence="2">Reaction mechanism of ThiL seems to utilize a direct, inline transfer of the gamma-phosphate of ATP to TMP rather than a phosphorylated enzyme intermediate.</text>
</comment>
<evidence type="ECO:0000259" key="4">
    <source>
        <dbReference type="Pfam" id="PF02769"/>
    </source>
</evidence>
<protein>
    <recommendedName>
        <fullName evidence="2">Thiamine-monophosphate kinase</fullName>
        <shortName evidence="2">TMP kinase</shortName>
        <shortName evidence="2">Thiamine-phosphate kinase</shortName>
        <ecNumber evidence="2">2.7.4.16</ecNumber>
    </recommendedName>
</protein>
<dbReference type="PANTHER" id="PTHR30270">
    <property type="entry name" value="THIAMINE-MONOPHOSPHATE KINASE"/>
    <property type="match status" value="1"/>
</dbReference>
<dbReference type="Pfam" id="PF00586">
    <property type="entry name" value="AIRS"/>
    <property type="match status" value="1"/>
</dbReference>
<dbReference type="InterPro" id="IPR016188">
    <property type="entry name" value="PurM-like_N"/>
</dbReference>
<dbReference type="RefSeq" id="WP_132032495.1">
    <property type="nucleotide sequence ID" value="NZ_SMAI01000009.1"/>
</dbReference>
<dbReference type="NCBIfam" id="TIGR01379">
    <property type="entry name" value="thiL"/>
    <property type="match status" value="1"/>
</dbReference>
<dbReference type="SUPFAM" id="SSF55326">
    <property type="entry name" value="PurM N-terminal domain-like"/>
    <property type="match status" value="1"/>
</dbReference>
<dbReference type="InterPro" id="IPR036676">
    <property type="entry name" value="PurM-like_C_sf"/>
</dbReference>
<dbReference type="Pfam" id="PF02769">
    <property type="entry name" value="AIRS_C"/>
    <property type="match status" value="1"/>
</dbReference>
<feature type="binding site" evidence="2">
    <location>
        <position position="328"/>
    </location>
    <ligand>
        <name>substrate</name>
    </ligand>
</feature>
<keyword evidence="2 5" id="KW-0418">Kinase</keyword>
<feature type="binding site" evidence="2">
    <location>
        <position position="76"/>
    </location>
    <ligand>
        <name>Mg(2+)</name>
        <dbReference type="ChEBI" id="CHEBI:18420"/>
        <label>4</label>
    </ligand>
</feature>
<comment type="catalytic activity">
    <reaction evidence="2">
        <text>thiamine phosphate + ATP = thiamine diphosphate + ADP</text>
        <dbReference type="Rhea" id="RHEA:15913"/>
        <dbReference type="ChEBI" id="CHEBI:30616"/>
        <dbReference type="ChEBI" id="CHEBI:37575"/>
        <dbReference type="ChEBI" id="CHEBI:58937"/>
        <dbReference type="ChEBI" id="CHEBI:456216"/>
        <dbReference type="EC" id="2.7.4.16"/>
    </reaction>
</comment>
<dbReference type="AlphaFoldDB" id="A0A4R3LSY3"/>
<comment type="function">
    <text evidence="2">Catalyzes the ATP-dependent phosphorylation of thiamine-monophosphate (TMP) to form thiamine-pyrophosphate (TPP), the active form of vitamin B1.</text>
</comment>
<organism evidence="5 6">
    <name type="scientific">Aquabacter spiritensis</name>
    <dbReference type="NCBI Taxonomy" id="933073"/>
    <lineage>
        <taxon>Bacteria</taxon>
        <taxon>Pseudomonadati</taxon>
        <taxon>Pseudomonadota</taxon>
        <taxon>Alphaproteobacteria</taxon>
        <taxon>Hyphomicrobiales</taxon>
        <taxon>Xanthobacteraceae</taxon>
        <taxon>Aquabacter</taxon>
    </lineage>
</organism>
<evidence type="ECO:0000256" key="2">
    <source>
        <dbReference type="HAMAP-Rule" id="MF_02128"/>
    </source>
</evidence>
<feature type="binding site" evidence="2">
    <location>
        <position position="55"/>
    </location>
    <ligand>
        <name>substrate</name>
    </ligand>
</feature>
<accession>A0A4R3LSY3</accession>
<proteinExistence type="inferred from homology"/>
<dbReference type="Proteomes" id="UP000294664">
    <property type="component" value="Unassembled WGS sequence"/>
</dbReference>
<dbReference type="EMBL" id="SMAI01000009">
    <property type="protein sequence ID" value="TCT03481.1"/>
    <property type="molecule type" value="Genomic_DNA"/>
</dbReference>
<dbReference type="CDD" id="cd02194">
    <property type="entry name" value="ThiL"/>
    <property type="match status" value="1"/>
</dbReference>
<dbReference type="Gene3D" id="3.90.650.10">
    <property type="entry name" value="PurM-like C-terminal domain"/>
    <property type="match status" value="1"/>
</dbReference>
<dbReference type="OrthoDB" id="9802811at2"/>
<feature type="binding site" evidence="2">
    <location>
        <position position="46"/>
    </location>
    <ligand>
        <name>Mg(2+)</name>
        <dbReference type="ChEBI" id="CHEBI:18420"/>
        <label>4</label>
    </ligand>
</feature>
<sequence length="331" mass="33776">MEDGDSGEDRFIARFLRPLAAHPAALGLRDDAALIAPPAGTDLVVTKDALVAGVHFFADDPPGAIAQKALRVNLSDLAAKGAVPFGAFLALALPREADEAWLEAFFDGLGADVAAYGCPILGGDTVRTPGPLTLSVTALGTVPRGEFVPRTGARPGQAIIVSGTIGDAALGLKLRQEPGRFGFLSLIETQRGHLSDRYLHPQPRLALAPLLRSYAAAAMDVSDGLVGDVAKLLVASGCGGWITSSDVPLSAAAAAAVAAEPDLLRTALTGGDDYEIAAVLPVAALPAFAEEALALGIPVCVIGETCVGRGLDVLDAAGDPLQFGVGSYSHF</sequence>
<keyword evidence="2" id="KW-0479">Metal-binding</keyword>
<dbReference type="Gene3D" id="3.30.1330.10">
    <property type="entry name" value="PurM-like, N-terminal domain"/>
    <property type="match status" value="1"/>
</dbReference>
<keyword evidence="2" id="KW-0808">Transferase</keyword>
<comment type="caution">
    <text evidence="2">Lacks conserved residue(s) required for the propagation of feature annotation.</text>
</comment>
<feature type="binding site" evidence="2">
    <location>
        <position position="48"/>
    </location>
    <ligand>
        <name>Mg(2+)</name>
        <dbReference type="ChEBI" id="CHEBI:18420"/>
        <label>2</label>
    </ligand>
</feature>
<evidence type="ECO:0000259" key="3">
    <source>
        <dbReference type="Pfam" id="PF00586"/>
    </source>
</evidence>
<feature type="binding site" evidence="2">
    <location>
        <position position="220"/>
    </location>
    <ligand>
        <name>Mg(2+)</name>
        <dbReference type="ChEBI" id="CHEBI:18420"/>
        <label>3</label>
    </ligand>
</feature>
<feature type="binding site" evidence="2">
    <location>
        <position position="31"/>
    </location>
    <ligand>
        <name>Mg(2+)</name>
        <dbReference type="ChEBI" id="CHEBI:18420"/>
        <label>4</label>
    </ligand>
</feature>
<dbReference type="SUPFAM" id="SSF56042">
    <property type="entry name" value="PurM C-terminal domain-like"/>
    <property type="match status" value="1"/>
</dbReference>
<evidence type="ECO:0000256" key="1">
    <source>
        <dbReference type="ARBA" id="ARBA00022977"/>
    </source>
</evidence>
<dbReference type="PANTHER" id="PTHR30270:SF0">
    <property type="entry name" value="THIAMINE-MONOPHOSPHATE KINASE"/>
    <property type="match status" value="1"/>
</dbReference>
<dbReference type="PIRSF" id="PIRSF005303">
    <property type="entry name" value="Thiam_monoph_kin"/>
    <property type="match status" value="1"/>
</dbReference>
<name>A0A4R3LSY3_9HYPH</name>
<feature type="binding site" evidence="2">
    <location>
        <position position="222"/>
    </location>
    <ligand>
        <name>ATP</name>
        <dbReference type="ChEBI" id="CHEBI:30616"/>
    </ligand>
</feature>
<feature type="binding site" evidence="2">
    <location>
        <position position="124"/>
    </location>
    <ligand>
        <name>Mg(2+)</name>
        <dbReference type="ChEBI" id="CHEBI:18420"/>
        <label>1</label>
    </ligand>
</feature>
<dbReference type="GO" id="GO:0009228">
    <property type="term" value="P:thiamine biosynthetic process"/>
    <property type="evidence" value="ECO:0007669"/>
    <property type="project" value="UniProtKB-KW"/>
</dbReference>
<dbReference type="InterPro" id="IPR006283">
    <property type="entry name" value="ThiL-like"/>
</dbReference>
<feature type="domain" description="PurM-like C-terminal" evidence="4">
    <location>
        <begin position="154"/>
        <end position="311"/>
    </location>
</feature>
<reference evidence="5 6" key="1">
    <citation type="submission" date="2019-03" db="EMBL/GenBank/DDBJ databases">
        <title>Genomic Encyclopedia of Type Strains, Phase IV (KMG-IV): sequencing the most valuable type-strain genomes for metagenomic binning, comparative biology and taxonomic classification.</title>
        <authorList>
            <person name="Goeker M."/>
        </authorList>
    </citation>
    <scope>NUCLEOTIDE SEQUENCE [LARGE SCALE GENOMIC DNA]</scope>
    <source>
        <strain evidence="5 6">DSM 9035</strain>
    </source>
</reference>
<feature type="binding site" evidence="2">
    <location>
        <position position="31"/>
    </location>
    <ligand>
        <name>Mg(2+)</name>
        <dbReference type="ChEBI" id="CHEBI:18420"/>
        <label>3</label>
    </ligand>
</feature>
<evidence type="ECO:0000313" key="5">
    <source>
        <dbReference type="EMBL" id="TCT03481.1"/>
    </source>
</evidence>
<dbReference type="HAMAP" id="MF_02128">
    <property type="entry name" value="TMP_kinase"/>
    <property type="match status" value="1"/>
</dbReference>
<feature type="domain" description="PurM-like N-terminal" evidence="3">
    <location>
        <begin position="30"/>
        <end position="142"/>
    </location>
</feature>
<feature type="binding site" evidence="2">
    <location>
        <position position="76"/>
    </location>
    <ligand>
        <name>Mg(2+)</name>
        <dbReference type="ChEBI" id="CHEBI:18420"/>
        <label>3</label>
    </ligand>
</feature>
<comment type="caution">
    <text evidence="5">The sequence shown here is derived from an EMBL/GenBank/DDBJ whole genome shotgun (WGS) entry which is preliminary data.</text>
</comment>
<dbReference type="GO" id="GO:0009030">
    <property type="term" value="F:thiamine-phosphate kinase activity"/>
    <property type="evidence" value="ECO:0007669"/>
    <property type="project" value="UniProtKB-UniRule"/>
</dbReference>
<dbReference type="GO" id="GO:0000287">
    <property type="term" value="F:magnesium ion binding"/>
    <property type="evidence" value="ECO:0007669"/>
    <property type="project" value="UniProtKB-UniRule"/>
</dbReference>
<dbReference type="UniPathway" id="UPA00060">
    <property type="reaction ID" value="UER00142"/>
</dbReference>
<comment type="pathway">
    <text evidence="2">Cofactor biosynthesis; thiamine diphosphate biosynthesis; thiamine diphosphate from thiamine phosphate: step 1/1.</text>
</comment>